<gene>
    <name evidence="2" type="ORF">FPE_LOCUS23998</name>
</gene>
<dbReference type="Proteomes" id="UP000834106">
    <property type="component" value="Chromosome 14"/>
</dbReference>
<feature type="region of interest" description="Disordered" evidence="1">
    <location>
        <begin position="86"/>
        <end position="109"/>
    </location>
</feature>
<protein>
    <submittedName>
        <fullName evidence="2">Uncharacterized protein</fullName>
    </submittedName>
</protein>
<evidence type="ECO:0000313" key="3">
    <source>
        <dbReference type="Proteomes" id="UP000834106"/>
    </source>
</evidence>
<evidence type="ECO:0000256" key="1">
    <source>
        <dbReference type="SAM" id="MobiDB-lite"/>
    </source>
</evidence>
<evidence type="ECO:0000313" key="2">
    <source>
        <dbReference type="EMBL" id="CAI9776568.1"/>
    </source>
</evidence>
<dbReference type="EMBL" id="OU503049">
    <property type="protein sequence ID" value="CAI9776568.1"/>
    <property type="molecule type" value="Genomic_DNA"/>
</dbReference>
<name>A0AAD1ZVV1_9LAMI</name>
<proteinExistence type="predicted"/>
<dbReference type="InterPro" id="IPR015683">
    <property type="entry name" value="Ionotropic_Glu_rcpt"/>
</dbReference>
<keyword evidence="3" id="KW-1185">Reference proteome</keyword>
<reference evidence="2" key="1">
    <citation type="submission" date="2023-05" db="EMBL/GenBank/DDBJ databases">
        <authorList>
            <person name="Huff M."/>
        </authorList>
    </citation>
    <scope>NUCLEOTIDE SEQUENCE</scope>
</reference>
<dbReference type="PANTHER" id="PTHR34836">
    <property type="entry name" value="OS06G0188250 PROTEIN"/>
    <property type="match status" value="1"/>
</dbReference>
<dbReference type="PANTHER" id="PTHR34836:SF6">
    <property type="entry name" value="PERIPLASMIC BINDING PROTEIN-LIKE I"/>
    <property type="match status" value="1"/>
</dbReference>
<dbReference type="AlphaFoldDB" id="A0AAD1ZVV1"/>
<feature type="compositionally biased region" description="Polar residues" evidence="1">
    <location>
        <begin position="96"/>
        <end position="105"/>
    </location>
</feature>
<accession>A0AAD1ZVV1</accession>
<sequence>MRRVQKADQITFRKTCEVEDENEDPRIFDKSKDSNQETNTIKIGIILDTKSWVGKVVHSCITIAISDFYMLNEQYKTRIALETRDSRGEPSDFIASESSNANHSIGCQHVPSLPRVASSQMSMDSRLRNLG</sequence>
<organism evidence="2 3">
    <name type="scientific">Fraxinus pennsylvanica</name>
    <dbReference type="NCBI Taxonomy" id="56036"/>
    <lineage>
        <taxon>Eukaryota</taxon>
        <taxon>Viridiplantae</taxon>
        <taxon>Streptophyta</taxon>
        <taxon>Embryophyta</taxon>
        <taxon>Tracheophyta</taxon>
        <taxon>Spermatophyta</taxon>
        <taxon>Magnoliopsida</taxon>
        <taxon>eudicotyledons</taxon>
        <taxon>Gunneridae</taxon>
        <taxon>Pentapetalae</taxon>
        <taxon>asterids</taxon>
        <taxon>lamiids</taxon>
        <taxon>Lamiales</taxon>
        <taxon>Oleaceae</taxon>
        <taxon>Oleeae</taxon>
        <taxon>Fraxinus</taxon>
    </lineage>
</organism>